<dbReference type="AlphaFoldDB" id="A0A7W1XCX3"/>
<dbReference type="InterPro" id="IPR046953">
    <property type="entry name" value="Spore_GerAC-like_C"/>
</dbReference>
<dbReference type="NCBIfam" id="TIGR02887">
    <property type="entry name" value="spore_ger_x_C"/>
    <property type="match status" value="1"/>
</dbReference>
<dbReference type="Gene3D" id="3.30.300.210">
    <property type="entry name" value="Nutrient germinant receptor protein C, domain 3"/>
    <property type="match status" value="1"/>
</dbReference>
<dbReference type="GO" id="GO:0016020">
    <property type="term" value="C:membrane"/>
    <property type="evidence" value="ECO:0007669"/>
    <property type="project" value="UniProtKB-SubCell"/>
</dbReference>
<dbReference type="PROSITE" id="PS51257">
    <property type="entry name" value="PROKAR_LIPOPROTEIN"/>
    <property type="match status" value="1"/>
</dbReference>
<dbReference type="Proteomes" id="UP000530514">
    <property type="component" value="Unassembled WGS sequence"/>
</dbReference>
<keyword evidence="3" id="KW-0309">Germination</keyword>
<keyword evidence="6" id="KW-0564">Palmitate</keyword>
<comment type="similarity">
    <text evidence="2">Belongs to the GerABKC lipoprotein family.</text>
</comment>
<keyword evidence="5" id="KW-0472">Membrane</keyword>
<dbReference type="EMBL" id="JACEIP010000036">
    <property type="protein sequence ID" value="MBA4544355.1"/>
    <property type="molecule type" value="Genomic_DNA"/>
</dbReference>
<keyword evidence="4" id="KW-0732">Signal</keyword>
<gene>
    <name evidence="10" type="ORF">H1164_16025</name>
</gene>
<dbReference type="GO" id="GO:0009847">
    <property type="term" value="P:spore germination"/>
    <property type="evidence" value="ECO:0007669"/>
    <property type="project" value="InterPro"/>
</dbReference>
<reference evidence="10 11" key="1">
    <citation type="submission" date="2020-07" db="EMBL/GenBank/DDBJ databases">
        <authorList>
            <person name="Feng H."/>
        </authorList>
    </citation>
    <scope>NUCLEOTIDE SEQUENCE [LARGE SCALE GENOMIC DNA]</scope>
    <source>
        <strain evidence="11">s-11</strain>
    </source>
</reference>
<dbReference type="InterPro" id="IPR008844">
    <property type="entry name" value="Spore_GerAC-like"/>
</dbReference>
<proteinExistence type="inferred from homology"/>
<evidence type="ECO:0000256" key="3">
    <source>
        <dbReference type="ARBA" id="ARBA00022544"/>
    </source>
</evidence>
<evidence type="ECO:0000256" key="2">
    <source>
        <dbReference type="ARBA" id="ARBA00007886"/>
    </source>
</evidence>
<accession>A0A7W1XCX3</accession>
<dbReference type="InterPro" id="IPR038501">
    <property type="entry name" value="Spore_GerAC_C_sf"/>
</dbReference>
<dbReference type="RefSeq" id="WP_033102041.1">
    <property type="nucleotide sequence ID" value="NZ_JACEIP010000036.1"/>
</dbReference>
<evidence type="ECO:0000313" key="10">
    <source>
        <dbReference type="EMBL" id="MBA4544355.1"/>
    </source>
</evidence>
<protein>
    <submittedName>
        <fullName evidence="10">Ger(X)C family spore germination protein</fullName>
    </submittedName>
</protein>
<evidence type="ECO:0000256" key="5">
    <source>
        <dbReference type="ARBA" id="ARBA00023136"/>
    </source>
</evidence>
<keyword evidence="7" id="KW-0449">Lipoprotein</keyword>
<organism evidence="10 11">
    <name type="scientific">Thermoactinomyces daqus</name>
    <dbReference type="NCBI Taxonomy" id="1329516"/>
    <lineage>
        <taxon>Bacteria</taxon>
        <taxon>Bacillati</taxon>
        <taxon>Bacillota</taxon>
        <taxon>Bacilli</taxon>
        <taxon>Bacillales</taxon>
        <taxon>Thermoactinomycetaceae</taxon>
        <taxon>Thermoactinomyces</taxon>
    </lineage>
</organism>
<evidence type="ECO:0000256" key="6">
    <source>
        <dbReference type="ARBA" id="ARBA00023139"/>
    </source>
</evidence>
<evidence type="ECO:0000256" key="4">
    <source>
        <dbReference type="ARBA" id="ARBA00022729"/>
    </source>
</evidence>
<dbReference type="Pfam" id="PF05504">
    <property type="entry name" value="Spore_GerAC"/>
    <property type="match status" value="1"/>
</dbReference>
<dbReference type="PANTHER" id="PTHR35789:SF1">
    <property type="entry name" value="SPORE GERMINATION PROTEIN B3"/>
    <property type="match status" value="1"/>
</dbReference>
<dbReference type="OrthoDB" id="2370124at2"/>
<evidence type="ECO:0000256" key="1">
    <source>
        <dbReference type="ARBA" id="ARBA00004635"/>
    </source>
</evidence>
<dbReference type="Pfam" id="PF25198">
    <property type="entry name" value="Spore_GerAC_N"/>
    <property type="match status" value="1"/>
</dbReference>
<keyword evidence="11" id="KW-1185">Reference proteome</keyword>
<comment type="caution">
    <text evidence="10">The sequence shown here is derived from an EMBL/GenBank/DDBJ whole genome shotgun (WGS) entry which is preliminary data.</text>
</comment>
<comment type="subcellular location">
    <subcellularLocation>
        <location evidence="1">Membrane</location>
        <topology evidence="1">Lipid-anchor</topology>
    </subcellularLocation>
</comment>
<evidence type="ECO:0000313" key="11">
    <source>
        <dbReference type="Proteomes" id="UP000530514"/>
    </source>
</evidence>
<feature type="domain" description="Spore germination GerAC-like C-terminal" evidence="8">
    <location>
        <begin position="201"/>
        <end position="368"/>
    </location>
</feature>
<evidence type="ECO:0000256" key="7">
    <source>
        <dbReference type="ARBA" id="ARBA00023288"/>
    </source>
</evidence>
<dbReference type="InterPro" id="IPR057336">
    <property type="entry name" value="GerAC_N"/>
</dbReference>
<evidence type="ECO:0000259" key="8">
    <source>
        <dbReference type="Pfam" id="PF05504"/>
    </source>
</evidence>
<evidence type="ECO:0000259" key="9">
    <source>
        <dbReference type="Pfam" id="PF25198"/>
    </source>
</evidence>
<sequence>MIRKRLTPWMLLLALIFLSGCWDIDYLRDFRMVVIAGFDRNSDGKILGTIAVRYPPATFEAGSPSNITFEGIGNSIREARKNIAIKTNGRIRTSKNRTLLLGERLAKEGIYDVLDVLYRDPKSALSAHIAVTHGRAKDIIAINQIGSTLIGKYIDELIESKETRSIVEKHNIESIFAYLMDPLQDFAIPYLTSNGKDVKVSGMAMFHGQRMTGILTPDESMLYLMMKGKNKSGGELTLKVRQNERSPQWNFISIDIRKTKPKMKVKVNGNKIDVTFVDKLKVEVGEYPPDQLEQEEHAKKLSSQLSAILTKRMNSLLKKMQKAHFDGFGVARHLKAFHYEDFKKIDFEKEFPHIHFQAKAIVEISDYGIIS</sequence>
<dbReference type="PANTHER" id="PTHR35789">
    <property type="entry name" value="SPORE GERMINATION PROTEIN B3"/>
    <property type="match status" value="1"/>
</dbReference>
<feature type="domain" description="Spore germination protein N-terminal" evidence="9">
    <location>
        <begin position="27"/>
        <end position="192"/>
    </location>
</feature>
<name>A0A7W1XCX3_9BACL</name>